<dbReference type="Pfam" id="PF00258">
    <property type="entry name" value="Flavodoxin_1"/>
    <property type="match status" value="1"/>
</dbReference>
<evidence type="ECO:0000313" key="5">
    <source>
        <dbReference type="EMBL" id="MBB6004367.1"/>
    </source>
</evidence>
<dbReference type="SUPFAM" id="SSF52218">
    <property type="entry name" value="Flavoproteins"/>
    <property type="match status" value="1"/>
</dbReference>
<dbReference type="EC" id="1.6.2.4" evidence="2"/>
<dbReference type="GO" id="GO:0005829">
    <property type="term" value="C:cytosol"/>
    <property type="evidence" value="ECO:0007669"/>
    <property type="project" value="TreeGrafter"/>
</dbReference>
<dbReference type="Gene3D" id="3.40.50.360">
    <property type="match status" value="1"/>
</dbReference>
<dbReference type="GO" id="GO:0010181">
    <property type="term" value="F:FMN binding"/>
    <property type="evidence" value="ECO:0007669"/>
    <property type="project" value="InterPro"/>
</dbReference>
<dbReference type="InterPro" id="IPR008254">
    <property type="entry name" value="Flavodoxin/NO_synth"/>
</dbReference>
<name>A0A841EJK3_9BACT</name>
<dbReference type="InterPro" id="IPR039261">
    <property type="entry name" value="FNR_nucleotide-bd"/>
</dbReference>
<dbReference type="PANTHER" id="PTHR19384">
    <property type="entry name" value="NITRIC OXIDE SYNTHASE-RELATED"/>
    <property type="match status" value="1"/>
</dbReference>
<dbReference type="PROSITE" id="PS50902">
    <property type="entry name" value="FLAVODOXIN_LIKE"/>
    <property type="match status" value="1"/>
</dbReference>
<feature type="transmembrane region" description="Helical" evidence="3">
    <location>
        <begin position="130"/>
        <end position="151"/>
    </location>
</feature>
<reference evidence="5 6" key="1">
    <citation type="submission" date="2020-08" db="EMBL/GenBank/DDBJ databases">
        <title>Functional genomics of gut bacteria from endangered species of beetles.</title>
        <authorList>
            <person name="Carlos-Shanley C."/>
        </authorList>
    </citation>
    <scope>NUCLEOTIDE SEQUENCE [LARGE SCALE GENOMIC DNA]</scope>
    <source>
        <strain evidence="5 6">S00070</strain>
    </source>
</reference>
<dbReference type="EMBL" id="JACHKT010000023">
    <property type="protein sequence ID" value="MBB6004367.1"/>
    <property type="molecule type" value="Genomic_DNA"/>
</dbReference>
<comment type="caution">
    <text evidence="5">The sequence shown here is derived from an EMBL/GenBank/DDBJ whole genome shotgun (WGS) entry which is preliminary data.</text>
</comment>
<feature type="transmembrane region" description="Helical" evidence="3">
    <location>
        <begin position="298"/>
        <end position="323"/>
    </location>
</feature>
<feature type="transmembrane region" description="Helical" evidence="3">
    <location>
        <begin position="172"/>
        <end position="195"/>
    </location>
</feature>
<dbReference type="AlphaFoldDB" id="A0A841EJK3"/>
<evidence type="ECO:0000256" key="2">
    <source>
        <dbReference type="ARBA" id="ARBA00023797"/>
    </source>
</evidence>
<dbReference type="InterPro" id="IPR005625">
    <property type="entry name" value="PepSY-ass_TM"/>
</dbReference>
<dbReference type="Proteomes" id="UP000524404">
    <property type="component" value="Unassembled WGS sequence"/>
</dbReference>
<dbReference type="InterPro" id="IPR029039">
    <property type="entry name" value="Flavoprotein-like_sf"/>
</dbReference>
<dbReference type="GO" id="GO:0004783">
    <property type="term" value="F:sulfite reductase (NADPH) activity"/>
    <property type="evidence" value="ECO:0007669"/>
    <property type="project" value="UniProtKB-EC"/>
</dbReference>
<feature type="transmembrane region" description="Helical" evidence="3">
    <location>
        <begin position="12"/>
        <end position="33"/>
    </location>
</feature>
<dbReference type="Gene3D" id="3.40.50.80">
    <property type="entry name" value="Nucleotide-binding domain of ferredoxin-NADP reductase (FNR) module"/>
    <property type="match status" value="1"/>
</dbReference>
<evidence type="ECO:0000313" key="6">
    <source>
        <dbReference type="Proteomes" id="UP000524404"/>
    </source>
</evidence>
<dbReference type="Pfam" id="PF00175">
    <property type="entry name" value="NAD_binding_1"/>
    <property type="match status" value="1"/>
</dbReference>
<sequence length="729" mass="82058">MTISIWRYSHLILAVSSFLFLTLASITGVILAFEPIVDTANTHQVADFKSITLSQTLPQLRKKYPDISELSVDTHQSVIIKGSNIDGNNKAVYVNPLDGKVLGIPSPKNEFFQWTTDLHRSLFIHETGRFLIGLTAFLLLLISISGTILIIQRQRGVKRFFTKIVKENFAQYYHVVLGRLSLIPILVIALTGTYLSLVRFELIKSEKVSLQVDFDAIKSSPAQKPEDFAIFKNTKLSEVESIEFPFSEDVEDYYTFKLKDRELAVNQITGEILAEKQYPTAQLLTNLSLDLHTGRTGFLWAIILAIASCNILFFIYSGFAITFKRKAKGIKNKYSAEESKFIILVGSENGSTLQFASSVHEQLIQSGEKSFLAEMNQYRVFPKAEHLLVMTATYGLGDAPTNAQKFASLLTKYPQTNPIHFSVLGFGSHAYPDFCQFAFEVNQLLHQQNWAKPLVGIHTVADKSPADFGLWAEAWSQQTNLAISLKIESPKVEEMSTLKVLHHTKDAFSEDTFMLRLVPQEKVKVTSGDLLAIYPAKDHRERLYSIGLIDKEIQLSVKLHLNGLGSNYLYNLNVEETISAKIVRNKAFHFPKKASFVMMICNGTGIAPFLGMISQNKKQIPSQLYCGFRNNTSLEIYQASLKAFQENQQLQQLHIALSREGTKQYVGDLVKRDAEQFAEVLQNKGVIMICGSLAMQKDVVEVLDTICQEKMGKSISYFQSHGQILMDCY</sequence>
<organism evidence="5 6">
    <name type="scientific">Arcicella rosea</name>
    <dbReference type="NCBI Taxonomy" id="502909"/>
    <lineage>
        <taxon>Bacteria</taxon>
        <taxon>Pseudomonadati</taxon>
        <taxon>Bacteroidota</taxon>
        <taxon>Cytophagia</taxon>
        <taxon>Cytophagales</taxon>
        <taxon>Flectobacillaceae</taxon>
        <taxon>Arcicella</taxon>
    </lineage>
</organism>
<dbReference type="PANTHER" id="PTHR19384:SF17">
    <property type="entry name" value="NADPH--CYTOCHROME P450 REDUCTASE"/>
    <property type="match status" value="1"/>
</dbReference>
<accession>A0A841EJK3</accession>
<protein>
    <recommendedName>
        <fullName evidence="2">NADPH--hemoprotein reductase</fullName>
        <ecNumber evidence="2">1.6.2.4</ecNumber>
    </recommendedName>
</protein>
<dbReference type="InterPro" id="IPR017938">
    <property type="entry name" value="Riboflavin_synthase-like_b-brl"/>
</dbReference>
<dbReference type="InterPro" id="IPR001433">
    <property type="entry name" value="OxRdtase_FAD/NAD-bd"/>
</dbReference>
<dbReference type="SUPFAM" id="SSF63380">
    <property type="entry name" value="Riboflavin synthase domain-like"/>
    <property type="match status" value="1"/>
</dbReference>
<dbReference type="RefSeq" id="WP_184135322.1">
    <property type="nucleotide sequence ID" value="NZ_JACHKT010000023.1"/>
</dbReference>
<keyword evidence="1" id="KW-0285">Flavoprotein</keyword>
<evidence type="ECO:0000256" key="1">
    <source>
        <dbReference type="ARBA" id="ARBA00022630"/>
    </source>
</evidence>
<dbReference type="Pfam" id="PF03929">
    <property type="entry name" value="PepSY_TM"/>
    <property type="match status" value="1"/>
</dbReference>
<feature type="domain" description="Flavodoxin-like" evidence="4">
    <location>
        <begin position="341"/>
        <end position="480"/>
    </location>
</feature>
<evidence type="ECO:0000256" key="3">
    <source>
        <dbReference type="SAM" id="Phobius"/>
    </source>
</evidence>
<keyword evidence="3" id="KW-0812">Transmembrane</keyword>
<proteinExistence type="predicted"/>
<keyword evidence="3" id="KW-1133">Transmembrane helix</keyword>
<keyword evidence="6" id="KW-1185">Reference proteome</keyword>
<keyword evidence="3" id="KW-0472">Membrane</keyword>
<evidence type="ECO:0000259" key="4">
    <source>
        <dbReference type="PROSITE" id="PS50902"/>
    </source>
</evidence>
<dbReference type="SUPFAM" id="SSF52343">
    <property type="entry name" value="Ferredoxin reductase-like, C-terminal NADP-linked domain"/>
    <property type="match status" value="1"/>
</dbReference>
<gene>
    <name evidence="5" type="ORF">HNP25_003030</name>
</gene>
<dbReference type="GO" id="GO:0050660">
    <property type="term" value="F:flavin adenine dinucleotide binding"/>
    <property type="evidence" value="ECO:0007669"/>
    <property type="project" value="TreeGrafter"/>
</dbReference>
<keyword evidence="5" id="KW-0560">Oxidoreductase</keyword>